<evidence type="ECO:0000256" key="8">
    <source>
        <dbReference type="RuleBase" id="RU363041"/>
    </source>
</evidence>
<comment type="similarity">
    <text evidence="2 8">Belongs to the 4-toluene sulfonate uptake permease (TSUP) (TC 2.A.102) family.</text>
</comment>
<accession>A0A1M5BNE9</accession>
<evidence type="ECO:0000256" key="3">
    <source>
        <dbReference type="ARBA" id="ARBA00022448"/>
    </source>
</evidence>
<proteinExistence type="inferred from homology"/>
<keyword evidence="5 8" id="KW-0812">Transmembrane</keyword>
<dbReference type="EMBL" id="FQUZ01000022">
    <property type="protein sequence ID" value="SHF43732.1"/>
    <property type="molecule type" value="Genomic_DNA"/>
</dbReference>
<dbReference type="RefSeq" id="WP_073356503.1">
    <property type="nucleotide sequence ID" value="NZ_FQUZ01000022.1"/>
</dbReference>
<feature type="transmembrane region" description="Helical" evidence="8">
    <location>
        <begin position="7"/>
        <end position="36"/>
    </location>
</feature>
<dbReference type="PANTHER" id="PTHR30269:SF37">
    <property type="entry name" value="MEMBRANE TRANSPORTER PROTEIN"/>
    <property type="match status" value="1"/>
</dbReference>
<sequence>MLSVYVFVVLGAVLAGFVQGLSGFAFGLTAMSIWAWTLEPQLAAQLAIFGALTGQLVAVFTTRRALQWRLLRPFLLGGLLGVPLGVWLLPLLDAQQFKSVVGAILVVFCPLMLLAPRMPRIQRGGRTGDAISGLLGGVLSGLGGFSGVAPTLWSMMRGLAREEQRAVIQNFNLSVLFVSFSMHVWQGHVTVSMLPFFALVALAVLVPVLLGVRLYRGLSEQAFRRVVLGVLTLSGLGMLLS</sequence>
<feature type="transmembrane region" description="Helical" evidence="8">
    <location>
        <begin position="222"/>
        <end position="240"/>
    </location>
</feature>
<comment type="subcellular location">
    <subcellularLocation>
        <location evidence="1 8">Cell membrane</location>
        <topology evidence="1 8">Multi-pass membrane protein</topology>
    </subcellularLocation>
</comment>
<dbReference type="STRING" id="1122156.SAMN02745117_01949"/>
<dbReference type="Pfam" id="PF01925">
    <property type="entry name" value="TauE"/>
    <property type="match status" value="1"/>
</dbReference>
<dbReference type="OrthoDB" id="8717848at2"/>
<feature type="transmembrane region" description="Helical" evidence="8">
    <location>
        <begin position="191"/>
        <end position="210"/>
    </location>
</feature>
<gene>
    <name evidence="9" type="ORF">SAMN02745117_01949</name>
</gene>
<protein>
    <recommendedName>
        <fullName evidence="8">Probable membrane transporter protein</fullName>
    </recommendedName>
</protein>
<feature type="transmembrane region" description="Helical" evidence="8">
    <location>
        <begin position="74"/>
        <end position="91"/>
    </location>
</feature>
<keyword evidence="4 8" id="KW-1003">Cell membrane</keyword>
<name>A0A1M5BNE9_9BURK</name>
<evidence type="ECO:0000313" key="10">
    <source>
        <dbReference type="Proteomes" id="UP000184327"/>
    </source>
</evidence>
<keyword evidence="7 8" id="KW-0472">Membrane</keyword>
<dbReference type="AlphaFoldDB" id="A0A1M5BNE9"/>
<organism evidence="9 10">
    <name type="scientific">Lampropedia hyalina DSM 16112</name>
    <dbReference type="NCBI Taxonomy" id="1122156"/>
    <lineage>
        <taxon>Bacteria</taxon>
        <taxon>Pseudomonadati</taxon>
        <taxon>Pseudomonadota</taxon>
        <taxon>Betaproteobacteria</taxon>
        <taxon>Burkholderiales</taxon>
        <taxon>Comamonadaceae</taxon>
        <taxon>Lampropedia</taxon>
    </lineage>
</organism>
<feature type="transmembrane region" description="Helical" evidence="8">
    <location>
        <begin position="42"/>
        <end position="62"/>
    </location>
</feature>
<evidence type="ECO:0000313" key="9">
    <source>
        <dbReference type="EMBL" id="SHF43732.1"/>
    </source>
</evidence>
<dbReference type="InterPro" id="IPR002781">
    <property type="entry name" value="TM_pro_TauE-like"/>
</dbReference>
<keyword evidence="6 8" id="KW-1133">Transmembrane helix</keyword>
<evidence type="ECO:0000256" key="7">
    <source>
        <dbReference type="ARBA" id="ARBA00023136"/>
    </source>
</evidence>
<feature type="transmembrane region" description="Helical" evidence="8">
    <location>
        <begin position="97"/>
        <end position="116"/>
    </location>
</feature>
<keyword evidence="10" id="KW-1185">Reference proteome</keyword>
<dbReference type="PANTHER" id="PTHR30269">
    <property type="entry name" value="TRANSMEMBRANE PROTEIN YFCA"/>
    <property type="match status" value="1"/>
</dbReference>
<keyword evidence="3" id="KW-0813">Transport</keyword>
<dbReference type="Proteomes" id="UP000184327">
    <property type="component" value="Unassembled WGS sequence"/>
</dbReference>
<dbReference type="InterPro" id="IPR052017">
    <property type="entry name" value="TSUP"/>
</dbReference>
<dbReference type="GO" id="GO:0005886">
    <property type="term" value="C:plasma membrane"/>
    <property type="evidence" value="ECO:0007669"/>
    <property type="project" value="UniProtKB-SubCell"/>
</dbReference>
<evidence type="ECO:0000256" key="2">
    <source>
        <dbReference type="ARBA" id="ARBA00009142"/>
    </source>
</evidence>
<evidence type="ECO:0000256" key="5">
    <source>
        <dbReference type="ARBA" id="ARBA00022692"/>
    </source>
</evidence>
<evidence type="ECO:0000256" key="1">
    <source>
        <dbReference type="ARBA" id="ARBA00004651"/>
    </source>
</evidence>
<evidence type="ECO:0000256" key="6">
    <source>
        <dbReference type="ARBA" id="ARBA00022989"/>
    </source>
</evidence>
<reference evidence="9 10" key="1">
    <citation type="submission" date="2016-11" db="EMBL/GenBank/DDBJ databases">
        <authorList>
            <person name="Jaros S."/>
            <person name="Januszkiewicz K."/>
            <person name="Wedrychowicz H."/>
        </authorList>
    </citation>
    <scope>NUCLEOTIDE SEQUENCE [LARGE SCALE GENOMIC DNA]</scope>
    <source>
        <strain evidence="9 10">DSM 16112</strain>
    </source>
</reference>
<evidence type="ECO:0000256" key="4">
    <source>
        <dbReference type="ARBA" id="ARBA00022475"/>
    </source>
</evidence>